<evidence type="ECO:0000259" key="7">
    <source>
        <dbReference type="Pfam" id="PF02687"/>
    </source>
</evidence>
<keyword evidence="4 6" id="KW-1133">Transmembrane helix</keyword>
<dbReference type="EMBL" id="RPOK01000004">
    <property type="protein sequence ID" value="RPJ65905.1"/>
    <property type="molecule type" value="Genomic_DNA"/>
</dbReference>
<dbReference type="InterPro" id="IPR025857">
    <property type="entry name" value="MacB_PCD"/>
</dbReference>
<evidence type="ECO:0000256" key="2">
    <source>
        <dbReference type="ARBA" id="ARBA00022475"/>
    </source>
</evidence>
<evidence type="ECO:0000256" key="5">
    <source>
        <dbReference type="ARBA" id="ARBA00023136"/>
    </source>
</evidence>
<keyword evidence="2" id="KW-1003">Cell membrane</keyword>
<evidence type="ECO:0000256" key="1">
    <source>
        <dbReference type="ARBA" id="ARBA00004651"/>
    </source>
</evidence>
<evidence type="ECO:0000256" key="3">
    <source>
        <dbReference type="ARBA" id="ARBA00022692"/>
    </source>
</evidence>
<sequence length="437" mass="49679">MFAHYIDLGWRSFKRTPLISILMVLAIAVGIGITMTSLSVYHMMAMDPIPHKSDKLHHPQLNTLDDGRNWNTPDDLPYQLTYQDVQNLANAPVPALKTPSFRTGFSVHMNSPDVKPFVESARVVNRDFFDMFELQFIYGGPWSQTEQRDASPVVIISSEVNERLFAGQNSVGKQIYLDDTSYRVSGVIANWDIHTKYYDLNNGAFNDPENLFIPFSLTAVKELASWGNNNGWKRENIDTFQDKLNSEELWLQFWVQLNTAEEKQEYGEFLMAYMQDQKAKGRFNRENLEFGLRNVVEWMEYNEVVSEDNRVLVGISFMFLIVCVANILGLLLAKFLRRAPEVGVRRALGASKRQVFYQHIVEVSMLGLLGGLIGIGIAQLGLWGIRTTYGYYSDLATMDITMYLAAPTIALLASFIAGLYPAWLVCRTTPAIYLKSQ</sequence>
<feature type="domain" description="ABC3 transporter permease C-terminal" evidence="7">
    <location>
        <begin position="315"/>
        <end position="430"/>
    </location>
</feature>
<keyword evidence="10" id="KW-1185">Reference proteome</keyword>
<feature type="transmembrane region" description="Helical" evidence="6">
    <location>
        <begin position="400"/>
        <end position="426"/>
    </location>
</feature>
<name>A0A3N5YAP7_9ALTE</name>
<accession>A0A3N5YAP7</accession>
<protein>
    <submittedName>
        <fullName evidence="9">FtsX-like permease family protein</fullName>
    </submittedName>
</protein>
<organism evidence="9 10">
    <name type="scientific">Alteromonas sediminis</name>
    <dbReference type="NCBI Taxonomy" id="2259342"/>
    <lineage>
        <taxon>Bacteria</taxon>
        <taxon>Pseudomonadati</taxon>
        <taxon>Pseudomonadota</taxon>
        <taxon>Gammaproteobacteria</taxon>
        <taxon>Alteromonadales</taxon>
        <taxon>Alteromonadaceae</taxon>
        <taxon>Alteromonas/Salinimonas group</taxon>
        <taxon>Alteromonas</taxon>
    </lineage>
</organism>
<feature type="transmembrane region" description="Helical" evidence="6">
    <location>
        <begin position="311"/>
        <end position="336"/>
    </location>
</feature>
<feature type="transmembrane region" description="Helical" evidence="6">
    <location>
        <begin position="356"/>
        <end position="380"/>
    </location>
</feature>
<comment type="subcellular location">
    <subcellularLocation>
        <location evidence="1">Cell membrane</location>
        <topology evidence="1">Multi-pass membrane protein</topology>
    </subcellularLocation>
</comment>
<comment type="caution">
    <text evidence="9">The sequence shown here is derived from an EMBL/GenBank/DDBJ whole genome shotgun (WGS) entry which is preliminary data.</text>
</comment>
<dbReference type="GO" id="GO:0022857">
    <property type="term" value="F:transmembrane transporter activity"/>
    <property type="evidence" value="ECO:0007669"/>
    <property type="project" value="TreeGrafter"/>
</dbReference>
<evidence type="ECO:0000313" key="10">
    <source>
        <dbReference type="Proteomes" id="UP000275281"/>
    </source>
</evidence>
<evidence type="ECO:0000259" key="8">
    <source>
        <dbReference type="Pfam" id="PF12704"/>
    </source>
</evidence>
<dbReference type="InterPro" id="IPR003838">
    <property type="entry name" value="ABC3_permease_C"/>
</dbReference>
<dbReference type="PANTHER" id="PTHR30572:SF18">
    <property type="entry name" value="ABC-TYPE MACROLIDE FAMILY EXPORT SYSTEM PERMEASE COMPONENT 2"/>
    <property type="match status" value="1"/>
</dbReference>
<dbReference type="RefSeq" id="WP_124028536.1">
    <property type="nucleotide sequence ID" value="NZ_JBHRSN010000007.1"/>
</dbReference>
<dbReference type="AlphaFoldDB" id="A0A3N5YAP7"/>
<reference evidence="9 10" key="1">
    <citation type="submission" date="2018-11" db="EMBL/GenBank/DDBJ databases">
        <authorList>
            <person name="Ye M.-Q."/>
            <person name="Du Z.-J."/>
        </authorList>
    </citation>
    <scope>NUCLEOTIDE SEQUENCE [LARGE SCALE GENOMIC DNA]</scope>
    <source>
        <strain evidence="9 10">U0105</strain>
    </source>
</reference>
<dbReference type="Pfam" id="PF02687">
    <property type="entry name" value="FtsX"/>
    <property type="match status" value="1"/>
</dbReference>
<keyword evidence="5 6" id="KW-0472">Membrane</keyword>
<dbReference type="Pfam" id="PF12704">
    <property type="entry name" value="MacB_PCD"/>
    <property type="match status" value="1"/>
</dbReference>
<proteinExistence type="predicted"/>
<evidence type="ECO:0000256" key="4">
    <source>
        <dbReference type="ARBA" id="ARBA00022989"/>
    </source>
</evidence>
<evidence type="ECO:0000256" key="6">
    <source>
        <dbReference type="SAM" id="Phobius"/>
    </source>
</evidence>
<feature type="domain" description="MacB-like periplasmic core" evidence="8">
    <location>
        <begin position="20"/>
        <end position="220"/>
    </location>
</feature>
<dbReference type="InterPro" id="IPR050250">
    <property type="entry name" value="Macrolide_Exporter_MacB"/>
</dbReference>
<dbReference type="GO" id="GO:0005886">
    <property type="term" value="C:plasma membrane"/>
    <property type="evidence" value="ECO:0007669"/>
    <property type="project" value="UniProtKB-SubCell"/>
</dbReference>
<evidence type="ECO:0000313" key="9">
    <source>
        <dbReference type="EMBL" id="RPJ65905.1"/>
    </source>
</evidence>
<gene>
    <name evidence="9" type="ORF">DRW07_13940</name>
</gene>
<dbReference type="PANTHER" id="PTHR30572">
    <property type="entry name" value="MEMBRANE COMPONENT OF TRANSPORTER-RELATED"/>
    <property type="match status" value="1"/>
</dbReference>
<feature type="transmembrane region" description="Helical" evidence="6">
    <location>
        <begin position="21"/>
        <end position="44"/>
    </location>
</feature>
<dbReference type="Proteomes" id="UP000275281">
    <property type="component" value="Unassembled WGS sequence"/>
</dbReference>
<keyword evidence="3 6" id="KW-0812">Transmembrane</keyword>
<dbReference type="OrthoDB" id="8735006at2"/>